<protein>
    <recommendedName>
        <fullName evidence="3">HEAT repeat domain-containing protein</fullName>
    </recommendedName>
</protein>
<evidence type="ECO:0008006" key="3">
    <source>
        <dbReference type="Google" id="ProtNLM"/>
    </source>
</evidence>
<dbReference type="InterPro" id="IPR011989">
    <property type="entry name" value="ARM-like"/>
</dbReference>
<comment type="caution">
    <text evidence="1">The sequence shown here is derived from an EMBL/GenBank/DDBJ whole genome shotgun (WGS) entry which is preliminary data.</text>
</comment>
<dbReference type="Proteomes" id="UP000471640">
    <property type="component" value="Unassembled WGS sequence"/>
</dbReference>
<dbReference type="InterPro" id="IPR016024">
    <property type="entry name" value="ARM-type_fold"/>
</dbReference>
<organism evidence="1 2">
    <name type="scientific">Thiorhodococcus mannitoliphagus</name>
    <dbReference type="NCBI Taxonomy" id="329406"/>
    <lineage>
        <taxon>Bacteria</taxon>
        <taxon>Pseudomonadati</taxon>
        <taxon>Pseudomonadota</taxon>
        <taxon>Gammaproteobacteria</taxon>
        <taxon>Chromatiales</taxon>
        <taxon>Chromatiaceae</taxon>
        <taxon>Thiorhodococcus</taxon>
    </lineage>
</organism>
<accession>A0A6P1E1U8</accession>
<proteinExistence type="predicted"/>
<dbReference type="SUPFAM" id="SSF48371">
    <property type="entry name" value="ARM repeat"/>
    <property type="match status" value="1"/>
</dbReference>
<reference evidence="1 2" key="2">
    <citation type="submission" date="2020-02" db="EMBL/GenBank/DDBJ databases">
        <title>Genome sequences of Thiorhodococcus mannitoliphagus and Thiorhodococcus minor, purple sulfur photosynthetic bacteria in the gammaproteobacterial family, Chromatiaceae.</title>
        <authorList>
            <person name="Aviles F.A."/>
            <person name="Meyer T.E."/>
            <person name="Kyndt J.A."/>
        </authorList>
    </citation>
    <scope>NUCLEOTIDE SEQUENCE [LARGE SCALE GENOMIC DNA]</scope>
    <source>
        <strain evidence="1 2">DSM 18266</strain>
    </source>
</reference>
<sequence>MPNRKDKIEARLTGLRSALETAAPDALQETLTDALRDPHCRILTLAAEAVAERLLYALECKLILAFERLAELPPTKDPQCMAKSALARALVTLDCSDVGFYLRGMHLRQLEPVWGGSLDTAVDIRLSCAAGLVATSFARALPELALLLGDAEPQVRSGVTAAIACAEPIAAEAVLRAKAVAGDAEPEVTGACLSALLQVAPETSVDFVDRFLNTVGTAEHELAALALGESRLDRALDALKARWDSALYKGAAEQHLLRGAVLHRSQAAFDWLVSIIAEGEPRHAESLVRDLAIYRSNERLLTQVRATVSNRADKDLAAAFERYWIGSRH</sequence>
<dbReference type="RefSeq" id="WP_164655076.1">
    <property type="nucleotide sequence ID" value="NZ_JAAIJR010000077.1"/>
</dbReference>
<name>A0A6P1E1U8_9GAMM</name>
<reference evidence="2" key="1">
    <citation type="journal article" date="2020" name="Microbiol. Resour. Announc.">
        <title>Draft Genome Sequences of Thiorhodococcus mannitoliphagus and Thiorhodococcus minor, Purple Sulfur Photosynthetic Bacteria in the Gammaproteobacterial Family Chromatiaceae.</title>
        <authorList>
            <person name="Aviles F.A."/>
            <person name="Meyer T.E."/>
            <person name="Kyndt J.A."/>
        </authorList>
    </citation>
    <scope>NUCLEOTIDE SEQUENCE [LARGE SCALE GENOMIC DNA]</scope>
    <source>
        <strain evidence="2">DSM 18266</strain>
    </source>
</reference>
<dbReference type="Gene3D" id="1.25.10.10">
    <property type="entry name" value="Leucine-rich Repeat Variant"/>
    <property type="match status" value="1"/>
</dbReference>
<keyword evidence="2" id="KW-1185">Reference proteome</keyword>
<evidence type="ECO:0000313" key="1">
    <source>
        <dbReference type="EMBL" id="NEX21974.1"/>
    </source>
</evidence>
<dbReference type="AlphaFoldDB" id="A0A6P1E1U8"/>
<dbReference type="EMBL" id="JAAIJR010000077">
    <property type="protein sequence ID" value="NEX21974.1"/>
    <property type="molecule type" value="Genomic_DNA"/>
</dbReference>
<evidence type="ECO:0000313" key="2">
    <source>
        <dbReference type="Proteomes" id="UP000471640"/>
    </source>
</evidence>
<gene>
    <name evidence="1" type="ORF">G3480_16965</name>
</gene>